<protein>
    <submittedName>
        <fullName evidence="5">Glutamate synthase [NADPH] large chain</fullName>
        <ecNumber evidence="5">1.4.1.13</ecNumber>
    </submittedName>
</protein>
<dbReference type="GO" id="GO:0004355">
    <property type="term" value="F:glutamate synthase (NADPH) activity"/>
    <property type="evidence" value="ECO:0007669"/>
    <property type="project" value="UniProtKB-EC"/>
</dbReference>
<evidence type="ECO:0000313" key="5">
    <source>
        <dbReference type="EMBL" id="UGS34213.1"/>
    </source>
</evidence>
<dbReference type="KEGG" id="sbae:DSM104329_00586"/>
<keyword evidence="6" id="KW-1185">Reference proteome</keyword>
<evidence type="ECO:0000256" key="3">
    <source>
        <dbReference type="PIRNR" id="PIRNR006429"/>
    </source>
</evidence>
<comment type="similarity">
    <text evidence="1 3">Belongs to the glutamate synthase family.</text>
</comment>
<reference evidence="5" key="1">
    <citation type="journal article" date="2022" name="Int. J. Syst. Evol. Microbiol.">
        <title>Pseudomonas aegrilactucae sp. nov. and Pseudomonas morbosilactucae sp. nov., pathogens causing bacterial rot of lettuce in Japan.</title>
        <authorList>
            <person name="Sawada H."/>
            <person name="Fujikawa T."/>
            <person name="Satou M."/>
        </authorList>
    </citation>
    <scope>NUCLEOTIDE SEQUENCE</scope>
    <source>
        <strain evidence="5">0166_1</strain>
    </source>
</reference>
<gene>
    <name evidence="5" type="primary">gltA</name>
    <name evidence="5" type="ORF">DSM104329_00586</name>
</gene>
<dbReference type="GO" id="GO:0006537">
    <property type="term" value="P:glutamate biosynthetic process"/>
    <property type="evidence" value="ECO:0007669"/>
    <property type="project" value="InterPro"/>
</dbReference>
<sequence length="478" mass="51672">MADETSPSPKTILGESPIFTPNVINDIHMKAELGRYRMRGFSMFKKIPHWDELIFLPGTLTRFVIEGYREKCETKTVIGARFAKKPIELDIPVYITGMSFGALSLEAKMALAKGASMAGTATCSGEGGMIPPERDLSTKWYYQVIQSRYGFNPHHMMLADAIEFFIGQGCKVGLGGHLMGQKVTEQVAEMRSLPVGIDQRSPARHPDWLGPDDLSLKIQEIREATDYQVPIQLKLGAARVYDDVRMAAKCGPDVIYLDGAEGGTGAGPHLAAEETGVPLMSAIPEARRALEDVGLADEIDLVVAGGIRNGGDVAKCLALGAKAVAIGHSALMALNCNKEIPGVTDYEGTMGVPAGKCYHCHTGRCPVGITTQDPELRARLVVDEAAERVYNFLHTLTLEVQLLARACGKTNVHSLEPEDLAALTVEASAMARVPLAGTNYTPGVTEENTLNEIKRLLERHLENPVDELPVSEPLVSGD</sequence>
<dbReference type="EMBL" id="CP087164">
    <property type="protein sequence ID" value="UGS34213.1"/>
    <property type="molecule type" value="Genomic_DNA"/>
</dbReference>
<dbReference type="PIRSF" id="PIRSF006429">
    <property type="entry name" value="GOGAT_lg_2"/>
    <property type="match status" value="1"/>
</dbReference>
<evidence type="ECO:0000259" key="4">
    <source>
        <dbReference type="Pfam" id="PF01645"/>
    </source>
</evidence>
<name>A0A9E7BZB5_9ACTN</name>
<dbReference type="InterPro" id="IPR002932">
    <property type="entry name" value="Glu_synthdom"/>
</dbReference>
<dbReference type="InterPro" id="IPR043578">
    <property type="entry name" value="GltB_archl_type"/>
</dbReference>
<dbReference type="Proteomes" id="UP001162834">
    <property type="component" value="Chromosome"/>
</dbReference>
<feature type="domain" description="Glutamate synthase" evidence="4">
    <location>
        <begin position="77"/>
        <end position="409"/>
    </location>
</feature>
<evidence type="ECO:0000313" key="6">
    <source>
        <dbReference type="Proteomes" id="UP001162834"/>
    </source>
</evidence>
<dbReference type="RefSeq" id="WP_259313902.1">
    <property type="nucleotide sequence ID" value="NZ_CP087164.1"/>
</dbReference>
<dbReference type="InterPro" id="IPR013785">
    <property type="entry name" value="Aldolase_TIM"/>
</dbReference>
<evidence type="ECO:0000256" key="1">
    <source>
        <dbReference type="ARBA" id="ARBA00009716"/>
    </source>
</evidence>
<evidence type="ECO:0000256" key="2">
    <source>
        <dbReference type="ARBA" id="ARBA00023002"/>
    </source>
</evidence>
<dbReference type="Gene3D" id="3.20.20.70">
    <property type="entry name" value="Aldolase class I"/>
    <property type="match status" value="1"/>
</dbReference>
<proteinExistence type="inferred from homology"/>
<dbReference type="InterPro" id="IPR024188">
    <property type="entry name" value="GltB"/>
</dbReference>
<dbReference type="AlphaFoldDB" id="A0A9E7BZB5"/>
<dbReference type="SUPFAM" id="SSF51395">
    <property type="entry name" value="FMN-linked oxidoreductases"/>
    <property type="match status" value="1"/>
</dbReference>
<dbReference type="PANTHER" id="PTHR43819">
    <property type="entry name" value="ARCHAEAL-TYPE GLUTAMATE SYNTHASE [NADPH]"/>
    <property type="match status" value="1"/>
</dbReference>
<dbReference type="PANTHER" id="PTHR43819:SF1">
    <property type="entry name" value="ARCHAEAL-TYPE GLUTAMATE SYNTHASE [NADPH]"/>
    <property type="match status" value="1"/>
</dbReference>
<dbReference type="Pfam" id="PF01645">
    <property type="entry name" value="Glu_synthase"/>
    <property type="match status" value="1"/>
</dbReference>
<dbReference type="PIRSF" id="PIRSF500061">
    <property type="entry name" value="GOGAT_lg2_archl"/>
    <property type="match status" value="1"/>
</dbReference>
<keyword evidence="2 5" id="KW-0560">Oxidoreductase</keyword>
<organism evidence="5 6">
    <name type="scientific">Capillimicrobium parvum</name>
    <dbReference type="NCBI Taxonomy" id="2884022"/>
    <lineage>
        <taxon>Bacteria</taxon>
        <taxon>Bacillati</taxon>
        <taxon>Actinomycetota</taxon>
        <taxon>Thermoleophilia</taxon>
        <taxon>Solirubrobacterales</taxon>
        <taxon>Capillimicrobiaceae</taxon>
        <taxon>Capillimicrobium</taxon>
    </lineage>
</organism>
<dbReference type="CDD" id="cd02808">
    <property type="entry name" value="GltS_FMN"/>
    <property type="match status" value="1"/>
</dbReference>
<dbReference type="EC" id="1.4.1.13" evidence="5"/>
<accession>A0A9E7BZB5</accession>